<reference evidence="3 4" key="1">
    <citation type="submission" date="2024-06" db="EMBL/GenBank/DDBJ databases">
        <authorList>
            <person name="Kraege A."/>
            <person name="Thomma B."/>
        </authorList>
    </citation>
    <scope>NUCLEOTIDE SEQUENCE [LARGE SCALE GENOMIC DNA]</scope>
</reference>
<dbReference type="Proteomes" id="UP001497392">
    <property type="component" value="Unassembled WGS sequence"/>
</dbReference>
<dbReference type="EMBL" id="CAXHTA020000011">
    <property type="protein sequence ID" value="CAL5224549.1"/>
    <property type="molecule type" value="Genomic_DNA"/>
</dbReference>
<dbReference type="PANTHER" id="PTHR45808">
    <property type="entry name" value="RHO GTPASE-ACTIVATING PROTEIN 68F"/>
    <property type="match status" value="1"/>
</dbReference>
<comment type="caution">
    <text evidence="3">The sequence shown here is derived from an EMBL/GenBank/DDBJ whole genome shotgun (WGS) entry which is preliminary data.</text>
</comment>
<dbReference type="Pfam" id="PF00620">
    <property type="entry name" value="RhoGAP"/>
    <property type="match status" value="1"/>
</dbReference>
<dbReference type="Gene3D" id="1.10.555.10">
    <property type="entry name" value="Rho GTPase activation protein"/>
    <property type="match status" value="1"/>
</dbReference>
<feature type="region of interest" description="Disordered" evidence="1">
    <location>
        <begin position="352"/>
        <end position="378"/>
    </location>
</feature>
<proteinExistence type="predicted"/>
<dbReference type="CDD" id="cd00159">
    <property type="entry name" value="RhoGAP"/>
    <property type="match status" value="1"/>
</dbReference>
<accession>A0ABP1FZT1</accession>
<name>A0ABP1FZT1_9CHLO</name>
<evidence type="ECO:0000313" key="4">
    <source>
        <dbReference type="Proteomes" id="UP001497392"/>
    </source>
</evidence>
<evidence type="ECO:0000256" key="1">
    <source>
        <dbReference type="SAM" id="MobiDB-lite"/>
    </source>
</evidence>
<sequence length="477" mass="52826">MPILRRPRACKPVFGKSLKDFRGPPQLFRDLMMELKHWMSTDDLFAVENQTEKVNLMRQAWDMGKDPLVIMRSSPHSLAGALKLWLECLPEPLIAPDLARILVQATCCLDEAERLPVMQQVLCHVEGRELQVLYPLLEFLHHHRLNAADPHGLSDMFAPLLMRPQCDVELRDAEHIMEAYGLLTDLLIQRYRTLFSGIVSAPRTDFNPVTTDQPAQHPPSQRGAFGGRAAVAKLFGLTDAGELPTIEETLSRSSTLGSELDPADMLSAGVDSVMHECAESCAESAVTRSAGLTIRIPASTAQEREHQSRQCGMTEDVSHDVEDLLMASLDTMLFSPDDSLLNEAFMLPAQQGAEASMDTTSQRSDSMDSVRTEDDGDSRTGACYETHLERHSPTSLLPEHPFSIPVLKDATTCKNHPYLHASMWMAPLPHEDSHVIKGKTGAPLSGCHLDVHSHPSARQPLLPSFGSWTQIAVPMHM</sequence>
<evidence type="ECO:0000259" key="2">
    <source>
        <dbReference type="PROSITE" id="PS50238"/>
    </source>
</evidence>
<dbReference type="PANTHER" id="PTHR45808:SF2">
    <property type="entry name" value="RHO GTPASE-ACTIVATING PROTEIN 68F"/>
    <property type="match status" value="1"/>
</dbReference>
<gene>
    <name evidence="3" type="primary">g7248</name>
    <name evidence="3" type="ORF">VP750_LOCUS6208</name>
</gene>
<organism evidence="3 4">
    <name type="scientific">Coccomyxa viridis</name>
    <dbReference type="NCBI Taxonomy" id="1274662"/>
    <lineage>
        <taxon>Eukaryota</taxon>
        <taxon>Viridiplantae</taxon>
        <taxon>Chlorophyta</taxon>
        <taxon>core chlorophytes</taxon>
        <taxon>Trebouxiophyceae</taxon>
        <taxon>Trebouxiophyceae incertae sedis</taxon>
        <taxon>Coccomyxaceae</taxon>
        <taxon>Coccomyxa</taxon>
    </lineage>
</organism>
<evidence type="ECO:0000313" key="3">
    <source>
        <dbReference type="EMBL" id="CAL5224549.1"/>
    </source>
</evidence>
<dbReference type="SUPFAM" id="SSF48350">
    <property type="entry name" value="GTPase activation domain, GAP"/>
    <property type="match status" value="1"/>
</dbReference>
<feature type="domain" description="Rho-GAP" evidence="2">
    <location>
        <begin position="16"/>
        <end position="195"/>
    </location>
</feature>
<dbReference type="SMART" id="SM00324">
    <property type="entry name" value="RhoGAP"/>
    <property type="match status" value="1"/>
</dbReference>
<dbReference type="InterPro" id="IPR008936">
    <property type="entry name" value="Rho_GTPase_activation_prot"/>
</dbReference>
<dbReference type="PROSITE" id="PS50238">
    <property type="entry name" value="RHOGAP"/>
    <property type="match status" value="1"/>
</dbReference>
<keyword evidence="4" id="KW-1185">Reference proteome</keyword>
<dbReference type="InterPro" id="IPR000198">
    <property type="entry name" value="RhoGAP_dom"/>
</dbReference>
<protein>
    <submittedName>
        <fullName evidence="3">G7248 protein</fullName>
    </submittedName>
</protein>